<dbReference type="GeneID" id="20330297"/>
<evidence type="ECO:0000313" key="1">
    <source>
        <dbReference type="EMBL" id="KER18333.1"/>
    </source>
</evidence>
<feature type="non-terminal residue" evidence="1">
    <location>
        <position position="100"/>
    </location>
</feature>
<gene>
    <name evidence="1" type="ORF">T265_16132</name>
</gene>
<organism evidence="1 2">
    <name type="scientific">Opisthorchis viverrini</name>
    <name type="common">Southeast Asian liver fluke</name>
    <dbReference type="NCBI Taxonomy" id="6198"/>
    <lineage>
        <taxon>Eukaryota</taxon>
        <taxon>Metazoa</taxon>
        <taxon>Spiralia</taxon>
        <taxon>Lophotrochozoa</taxon>
        <taxon>Platyhelminthes</taxon>
        <taxon>Trematoda</taxon>
        <taxon>Digenea</taxon>
        <taxon>Opisthorchiida</taxon>
        <taxon>Opisthorchiata</taxon>
        <taxon>Opisthorchiidae</taxon>
        <taxon>Opisthorchis</taxon>
    </lineage>
</organism>
<dbReference type="AlphaFoldDB" id="A0A074YUE8"/>
<dbReference type="Proteomes" id="UP000054324">
    <property type="component" value="Unassembled WGS sequence"/>
</dbReference>
<accession>A0A074YUE8</accession>
<dbReference type="RefSeq" id="XP_009177920.1">
    <property type="nucleotide sequence ID" value="XM_009179656.1"/>
</dbReference>
<dbReference type="CTD" id="20330297"/>
<proteinExistence type="predicted"/>
<keyword evidence="2" id="KW-1185">Reference proteome</keyword>
<dbReference type="EMBL" id="KL603212">
    <property type="protein sequence ID" value="KER18333.1"/>
    <property type="molecule type" value="Genomic_DNA"/>
</dbReference>
<name>A0A074YUE8_OPIVI</name>
<dbReference type="KEGG" id="ovi:T265_16132"/>
<reference evidence="1 2" key="1">
    <citation type="submission" date="2013-11" db="EMBL/GenBank/DDBJ databases">
        <title>Opisthorchis viverrini - life in the bile duct.</title>
        <authorList>
            <person name="Young N.D."/>
            <person name="Nagarajan N."/>
            <person name="Lin S.J."/>
            <person name="Korhonen P.K."/>
            <person name="Jex A.R."/>
            <person name="Hall R.S."/>
            <person name="Safavi-Hemami H."/>
            <person name="Kaewkong W."/>
            <person name="Bertrand D."/>
            <person name="Gao S."/>
            <person name="Seet Q."/>
            <person name="Wongkham S."/>
            <person name="Teh B.T."/>
            <person name="Wongkham C."/>
            <person name="Intapan P.M."/>
            <person name="Maleewong W."/>
            <person name="Yang X."/>
            <person name="Hu M."/>
            <person name="Wang Z."/>
            <person name="Hofmann A."/>
            <person name="Sternberg P.W."/>
            <person name="Tan P."/>
            <person name="Wang J."/>
            <person name="Gasser R.B."/>
        </authorList>
    </citation>
    <scope>NUCLEOTIDE SEQUENCE [LARGE SCALE GENOMIC DNA]</scope>
</reference>
<protein>
    <submittedName>
        <fullName evidence="1">Uncharacterized protein</fullName>
    </submittedName>
</protein>
<sequence length="100" mass="11289">MLSPLARVYRSTWLTVDDGGRASPCIRFRMVVYRSVGGLPGVQFFRAASWQAFAKTSRCLYTTQSVEERYEALQSLCRQLIMSEPPMPKKLRGLQSPAGE</sequence>
<evidence type="ECO:0000313" key="2">
    <source>
        <dbReference type="Proteomes" id="UP000054324"/>
    </source>
</evidence>